<accession>A0A9X1U080</accession>
<proteinExistence type="predicted"/>
<evidence type="ECO:0000313" key="2">
    <source>
        <dbReference type="EMBL" id="MCF2498011.1"/>
    </source>
</evidence>
<evidence type="ECO:0000256" key="1">
    <source>
        <dbReference type="SAM" id="SignalP"/>
    </source>
</evidence>
<reference evidence="2" key="1">
    <citation type="submission" date="2022-01" db="EMBL/GenBank/DDBJ databases">
        <title>Novel species in genus Dyadobacter.</title>
        <authorList>
            <person name="Ma C."/>
        </authorList>
    </citation>
    <scope>NUCLEOTIDE SEQUENCE</scope>
    <source>
        <strain evidence="2">CY357</strain>
    </source>
</reference>
<organism evidence="2 3">
    <name type="scientific">Dyadobacter chenhuakuii</name>
    <dbReference type="NCBI Taxonomy" id="2909339"/>
    <lineage>
        <taxon>Bacteria</taxon>
        <taxon>Pseudomonadati</taxon>
        <taxon>Bacteroidota</taxon>
        <taxon>Cytophagia</taxon>
        <taxon>Cytophagales</taxon>
        <taxon>Spirosomataceae</taxon>
        <taxon>Dyadobacter</taxon>
    </lineage>
</organism>
<gene>
    <name evidence="2" type="ORF">L0661_06820</name>
</gene>
<dbReference type="Proteomes" id="UP001139411">
    <property type="component" value="Unassembled WGS sequence"/>
</dbReference>
<comment type="caution">
    <text evidence="2">The sequence shown here is derived from an EMBL/GenBank/DDBJ whole genome shotgun (WGS) entry which is preliminary data.</text>
</comment>
<feature type="chain" id="PRO_5040828379" evidence="1">
    <location>
        <begin position="27"/>
        <end position="498"/>
    </location>
</feature>
<protein>
    <submittedName>
        <fullName evidence="2">PQQ-dependent sugar dehydrogenase</fullName>
    </submittedName>
</protein>
<dbReference type="SUPFAM" id="SSF50952">
    <property type="entry name" value="Soluble quinoprotein glucose dehydrogenase"/>
    <property type="match status" value="1"/>
</dbReference>
<keyword evidence="1" id="KW-0732">Signal</keyword>
<name>A0A9X1U080_9BACT</name>
<dbReference type="EMBL" id="JAKFFV010000004">
    <property type="protein sequence ID" value="MCF2498011.1"/>
    <property type="molecule type" value="Genomic_DNA"/>
</dbReference>
<sequence>MLTISRYFKPKVAALLLATIAGHAFAQPKETVTSTPKSLRDDITIEHYMKIEPEAVRIIQHPVTGEIYYTTFFGDVLKIVTNNGQPESKKILSAEDHGITRLQGAAFKGNTLFLAGNINVNNNKGNKGRMVRYELKAGVDTNSTEKPAMTVVFNTVEYGANKTTFDHGWNALEISPDGKYIFVNTGARTDHGEVQDNGGEYPNARDNALTANIFRFPIDAKDLLLSTDTQKLKADGYLYAEGIRNAYDMAFDPKGNLFAVSNSGDYDHSEDMFWVRQGHHYGFPWVMGGIDNPQQFPDYQPNPDTDPFLSKFAFAWLMKYFHNDPNFPKRPAGVKFSPGVQNMGPDANEYRDRKTGQVYDGDSTGVGVSTFNAHSSPLGLFFDTKNMLGKDLTGDGFVIRYTGGPRNGVANPSPLRKQGRDLLHLEMAYDKASDNYKVKTTRIIDGFTSPTDALLVGNTLYIIEYGGKQGGNKSGGSIWKVTLPANEKMAKKSKKKRS</sequence>
<dbReference type="InterPro" id="IPR011042">
    <property type="entry name" value="6-blade_b-propeller_TolB-like"/>
</dbReference>
<dbReference type="Gene3D" id="2.120.10.30">
    <property type="entry name" value="TolB, C-terminal domain"/>
    <property type="match status" value="1"/>
</dbReference>
<feature type="signal peptide" evidence="1">
    <location>
        <begin position="1"/>
        <end position="26"/>
    </location>
</feature>
<dbReference type="AlphaFoldDB" id="A0A9X1U080"/>
<evidence type="ECO:0000313" key="3">
    <source>
        <dbReference type="Proteomes" id="UP001139411"/>
    </source>
</evidence>
<dbReference type="RefSeq" id="WP_235177258.1">
    <property type="nucleotide sequence ID" value="NZ_JAKFFV010000004.1"/>
</dbReference>
<dbReference type="InterPro" id="IPR011041">
    <property type="entry name" value="Quinoprot_gluc/sorb_DH_b-prop"/>
</dbReference>